<sequence>METRTGGALQKEQWLNGLPAVGIEDTVHDMEDQPPEIIPPAPGSALVECEEDLIGQQASIVYHRCLQQLVEYLLMPVRTCTYKDPFTRVDCNAPQPFDVKIHARGTSAVIEWDLYCVNSIKEFWNEEGSSHNLVEVKGQCSDAHMDSPGFSAQYCMYTTMDNDTKEIILVVNIDKRVTQKNSVIMEKEAYV</sequence>
<evidence type="ECO:0000313" key="2">
    <source>
        <dbReference type="Proteomes" id="UP001178508"/>
    </source>
</evidence>
<accession>A0AAV1HMD6</accession>
<proteinExistence type="predicted"/>
<dbReference type="EMBL" id="OY660886">
    <property type="protein sequence ID" value="CAJ1086715.1"/>
    <property type="molecule type" value="Genomic_DNA"/>
</dbReference>
<protein>
    <submittedName>
        <fullName evidence="1">Uncharacterized protein LOC125294097</fullName>
    </submittedName>
</protein>
<dbReference type="Proteomes" id="UP001178508">
    <property type="component" value="Chromosome 23"/>
</dbReference>
<evidence type="ECO:0000313" key="1">
    <source>
        <dbReference type="EMBL" id="CAJ1086715.1"/>
    </source>
</evidence>
<organism evidence="1 2">
    <name type="scientific">Xyrichtys novacula</name>
    <name type="common">Pearly razorfish</name>
    <name type="synonym">Hemipteronotus novacula</name>
    <dbReference type="NCBI Taxonomy" id="13765"/>
    <lineage>
        <taxon>Eukaryota</taxon>
        <taxon>Metazoa</taxon>
        <taxon>Chordata</taxon>
        <taxon>Craniata</taxon>
        <taxon>Vertebrata</taxon>
        <taxon>Euteleostomi</taxon>
        <taxon>Actinopterygii</taxon>
        <taxon>Neopterygii</taxon>
        <taxon>Teleostei</taxon>
        <taxon>Neoteleostei</taxon>
        <taxon>Acanthomorphata</taxon>
        <taxon>Eupercaria</taxon>
        <taxon>Labriformes</taxon>
        <taxon>Labridae</taxon>
        <taxon>Xyrichtys</taxon>
    </lineage>
</organism>
<dbReference type="AlphaFoldDB" id="A0AAV1HMD6"/>
<keyword evidence="2" id="KW-1185">Reference proteome</keyword>
<reference evidence="1" key="1">
    <citation type="submission" date="2023-08" db="EMBL/GenBank/DDBJ databases">
        <authorList>
            <person name="Alioto T."/>
            <person name="Alioto T."/>
            <person name="Gomez Garrido J."/>
        </authorList>
    </citation>
    <scope>NUCLEOTIDE SEQUENCE</scope>
</reference>
<name>A0AAV1HMD6_XYRNO</name>
<gene>
    <name evidence="1" type="ORF">XNOV1_A004382</name>
</gene>